<name>A0A9D1LIU3_9FIRM</name>
<accession>A0A9D1LIU3</accession>
<comment type="caution">
    <text evidence="1">The sequence shown here is derived from an EMBL/GenBank/DDBJ whole genome shotgun (WGS) entry which is preliminary data.</text>
</comment>
<dbReference type="Gene3D" id="2.40.320.10">
    <property type="entry name" value="Hypothetical Protein Pfu-838710-001"/>
    <property type="match status" value="1"/>
</dbReference>
<reference evidence="1" key="2">
    <citation type="journal article" date="2021" name="PeerJ">
        <title>Extensive microbial diversity within the chicken gut microbiome revealed by metagenomics and culture.</title>
        <authorList>
            <person name="Gilroy R."/>
            <person name="Ravi A."/>
            <person name="Getino M."/>
            <person name="Pursley I."/>
            <person name="Horton D.L."/>
            <person name="Alikhan N.F."/>
            <person name="Baker D."/>
            <person name="Gharbi K."/>
            <person name="Hall N."/>
            <person name="Watson M."/>
            <person name="Adriaenssens E.M."/>
            <person name="Foster-Nyarko E."/>
            <person name="Jarju S."/>
            <person name="Secka A."/>
            <person name="Antonio M."/>
            <person name="Oren A."/>
            <person name="Chaudhuri R.R."/>
            <person name="La Ragione R."/>
            <person name="Hildebrand F."/>
            <person name="Pallen M.J."/>
        </authorList>
    </citation>
    <scope>NUCLEOTIDE SEQUENCE</scope>
    <source>
        <strain evidence="1">CHK193-30670</strain>
    </source>
</reference>
<dbReference type="InterPro" id="IPR033469">
    <property type="entry name" value="CYTH-like_dom_sf"/>
</dbReference>
<sequence>MEYEVRFYYPIKEYNNKINLLNKISTLKCNGRNYEKTSQFNHPSPKYNFYSKKIDGRFRIRITKGKNISRCMLSWKRRLPITLESSINKEEEIELTIKPSEYDNLMFIVKNILHMEEVESYERFRTTFTNSEVEIALDEYPFGLALEIEAKTFDNKAEEVVDKYVELLKLDYKDSYRLSWDDKYEELCKEQGKEKFKHVLFDCDMPEIK</sequence>
<organism evidence="1 2">
    <name type="scientific">Candidatus Aphodocola excrementigallinarum</name>
    <dbReference type="NCBI Taxonomy" id="2840670"/>
    <lineage>
        <taxon>Bacteria</taxon>
        <taxon>Bacillati</taxon>
        <taxon>Bacillota</taxon>
        <taxon>Bacilli</taxon>
        <taxon>Candidatus Aphodocola</taxon>
    </lineage>
</organism>
<evidence type="ECO:0008006" key="3">
    <source>
        <dbReference type="Google" id="ProtNLM"/>
    </source>
</evidence>
<evidence type="ECO:0000313" key="2">
    <source>
        <dbReference type="Proteomes" id="UP000824074"/>
    </source>
</evidence>
<dbReference type="EMBL" id="DVMT01000028">
    <property type="protein sequence ID" value="HIU40212.1"/>
    <property type="molecule type" value="Genomic_DNA"/>
</dbReference>
<evidence type="ECO:0000313" key="1">
    <source>
        <dbReference type="EMBL" id="HIU40212.1"/>
    </source>
</evidence>
<dbReference type="Proteomes" id="UP000824074">
    <property type="component" value="Unassembled WGS sequence"/>
</dbReference>
<gene>
    <name evidence="1" type="ORF">IAB68_02785</name>
</gene>
<proteinExistence type="predicted"/>
<dbReference type="AlphaFoldDB" id="A0A9D1LIU3"/>
<reference evidence="1" key="1">
    <citation type="submission" date="2020-10" db="EMBL/GenBank/DDBJ databases">
        <authorList>
            <person name="Gilroy R."/>
        </authorList>
    </citation>
    <scope>NUCLEOTIDE SEQUENCE</scope>
    <source>
        <strain evidence="1">CHK193-30670</strain>
    </source>
</reference>
<dbReference type="SUPFAM" id="SSF55154">
    <property type="entry name" value="CYTH-like phosphatases"/>
    <property type="match status" value="1"/>
</dbReference>
<protein>
    <recommendedName>
        <fullName evidence="3">CYTH domain-containing protein</fullName>
    </recommendedName>
</protein>